<dbReference type="Pfam" id="PF07969">
    <property type="entry name" value="Amidohydro_3"/>
    <property type="match status" value="1"/>
</dbReference>
<dbReference type="InterPro" id="IPR032466">
    <property type="entry name" value="Metal_Hydrolase"/>
</dbReference>
<dbReference type="Gene3D" id="2.30.40.10">
    <property type="entry name" value="Urease, subunit C, domain 1"/>
    <property type="match status" value="1"/>
</dbReference>
<organism evidence="2 3">
    <name type="scientific">Hanstruepera neustonica</name>
    <dbReference type="NCBI Taxonomy" id="1445657"/>
    <lineage>
        <taxon>Bacteria</taxon>
        <taxon>Pseudomonadati</taxon>
        <taxon>Bacteroidota</taxon>
        <taxon>Flavobacteriia</taxon>
        <taxon>Flavobacteriales</taxon>
        <taxon>Flavobacteriaceae</taxon>
        <taxon>Hanstruepera</taxon>
    </lineage>
</organism>
<evidence type="ECO:0000313" key="3">
    <source>
        <dbReference type="Proteomes" id="UP000236641"/>
    </source>
</evidence>
<dbReference type="GO" id="GO:0016810">
    <property type="term" value="F:hydrolase activity, acting on carbon-nitrogen (but not peptide) bonds"/>
    <property type="evidence" value="ECO:0007669"/>
    <property type="project" value="InterPro"/>
</dbReference>
<accession>A0A2K1E0A6</accession>
<dbReference type="SUPFAM" id="SSF51338">
    <property type="entry name" value="Composite domain of metallo-dependent hydrolases"/>
    <property type="match status" value="1"/>
</dbReference>
<dbReference type="Proteomes" id="UP000236641">
    <property type="component" value="Unassembled WGS sequence"/>
</dbReference>
<proteinExistence type="predicted"/>
<protein>
    <submittedName>
        <fullName evidence="2">Amidohydrolase</fullName>
    </submittedName>
</protein>
<dbReference type="EMBL" id="POWF01000002">
    <property type="protein sequence ID" value="PNQ73717.1"/>
    <property type="molecule type" value="Genomic_DNA"/>
</dbReference>
<sequence length="546" mass="61546">MKKLILPFIFLSIFSCQKEKPQVDAIVINANIYTLLDEFDKAEAFAIKDGRFFDLASSNELQEKYTADTIINAEGLTILPGLIDAHAHFLTLGQLQKQVNLIGTTSFDDMIMRVLDFHKEHNMPFIKGRGWDQNDWEDKNMPDKTILDKLFPNTPVALTRIDGHASFCNQAALDLGNVTINSTIEGGEVEVKDGKLTGILLDNAEQLVMNNWPEFNQEQLVEALLAAQKICFENGLTTISDAGPDIFTTPWIETIDLIDSLQKSGDLKMRLYMMVPGTETNLNHYLNKGITKTDRLNVRSFKFYADGALGSRGALLREPYSDKQDTYGLPVMSLNHIKNSASRIADSQFQMNTHAIGDSANHQVLLAYKDALLGKQDRRWRIEHAQVVSPEDFQYFDHILPSVQPTHATSDMYWAEDRVGEERIHGAYAYKKLLEQYGKIALGTDFPVEQVSPFLTFYAAVVRQDLEHYPEGGFQSENGLTRMEALKGMTIWAAYSNFEEEEKGSIEVGKLADFIIIDRDIMKVPIDDVPNTKVLQTYVGGEPQLN</sequence>
<dbReference type="CDD" id="cd01300">
    <property type="entry name" value="YtcJ_like"/>
    <property type="match status" value="1"/>
</dbReference>
<reference evidence="2 3" key="1">
    <citation type="submission" date="2018-01" db="EMBL/GenBank/DDBJ databases">
        <title>The draft genome of Hanstruepera neustonica JCM19743.</title>
        <authorList>
            <person name="He R.-H."/>
            <person name="Du Z.-J."/>
        </authorList>
    </citation>
    <scope>NUCLEOTIDE SEQUENCE [LARGE SCALE GENOMIC DNA]</scope>
    <source>
        <strain evidence="2 3">JCM19743</strain>
    </source>
</reference>
<dbReference type="AlphaFoldDB" id="A0A2K1E0A6"/>
<evidence type="ECO:0000259" key="1">
    <source>
        <dbReference type="Pfam" id="PF07969"/>
    </source>
</evidence>
<feature type="domain" description="Amidohydrolase 3" evidence="1">
    <location>
        <begin position="70"/>
        <end position="542"/>
    </location>
</feature>
<dbReference type="InterPro" id="IPR033932">
    <property type="entry name" value="YtcJ-like"/>
</dbReference>
<dbReference type="RefSeq" id="WP_103051414.1">
    <property type="nucleotide sequence ID" value="NZ_POWF01000002.1"/>
</dbReference>
<dbReference type="PANTHER" id="PTHR22642">
    <property type="entry name" value="IMIDAZOLONEPROPIONASE"/>
    <property type="match status" value="1"/>
</dbReference>
<dbReference type="SUPFAM" id="SSF51556">
    <property type="entry name" value="Metallo-dependent hydrolases"/>
    <property type="match status" value="1"/>
</dbReference>
<dbReference type="PANTHER" id="PTHR22642:SF2">
    <property type="entry name" value="PROTEIN LONG AFTER FAR-RED 3"/>
    <property type="match status" value="1"/>
</dbReference>
<dbReference type="Gene3D" id="3.10.310.70">
    <property type="match status" value="1"/>
</dbReference>
<dbReference type="PROSITE" id="PS51257">
    <property type="entry name" value="PROKAR_LIPOPROTEIN"/>
    <property type="match status" value="1"/>
</dbReference>
<dbReference type="InterPro" id="IPR013108">
    <property type="entry name" value="Amidohydro_3"/>
</dbReference>
<keyword evidence="2" id="KW-0378">Hydrolase</keyword>
<dbReference type="Gene3D" id="3.20.20.140">
    <property type="entry name" value="Metal-dependent hydrolases"/>
    <property type="match status" value="1"/>
</dbReference>
<comment type="caution">
    <text evidence="2">The sequence shown here is derived from an EMBL/GenBank/DDBJ whole genome shotgun (WGS) entry which is preliminary data.</text>
</comment>
<keyword evidence="3" id="KW-1185">Reference proteome</keyword>
<evidence type="ECO:0000313" key="2">
    <source>
        <dbReference type="EMBL" id="PNQ73717.1"/>
    </source>
</evidence>
<dbReference type="OrthoDB" id="9767366at2"/>
<name>A0A2K1E0A6_9FLAO</name>
<gene>
    <name evidence="2" type="ORF">C1T31_05115</name>
</gene>
<dbReference type="InterPro" id="IPR011059">
    <property type="entry name" value="Metal-dep_hydrolase_composite"/>
</dbReference>